<feature type="region of interest" description="Disordered" evidence="6">
    <location>
        <begin position="531"/>
        <end position="559"/>
    </location>
</feature>
<sequence length="754" mass="81979">MSSTAPPTTPARKNTVTRSFTIPTAKRAASTGAAIGETEGVETLFVHPNTKVIRFTSSSRPGSSAGTPSPGGRGQGTLPWATNTEKTMAAGPLEIYRVPGSVSFLHSGALLHTIMPRSNCWCVDGVSKFAMRVLPDTYYRIELPGETPEDLEKVEELKVTFAKVLFYERTACPFARTFSVDLPEEEEIKPKKRRRRTDGPAKKWKLDKAYSWRPEGWTPDQDRPSDESSGSQTATDEEGSSSSTDDQVEEAADQVTDMKITTPSRPSVRDRAKGFNLRSVTAPPQMSLQSTPPSRLRTSFLADDNTAVSERSDSQSRDLHTEAGASREQHRTLQAIFTDMPPSPPDSSAGFEFTSPNPSSRRMDPEQSSSEQSREELEMQPPHVSHAAEMVSAISTSTASSSQGNDMDAAAITRPAADPDQLEEKPGDPGDHIKENDEAESTSTLSEPLHVHGVHGVHEDASAALPKSEAFVKPDPVIVTDDAQAAENAVLMHDQPLSQEPFDVKTNSRIASLPSLQVDGADLDQLDKEPSLQEAEEPDADNQDSATVTTEHPAAANPEEEIASLQRESVISNAEPDPYAQIQARIQARRTIGSGVTTGFEPLRRQTTRQSSSSTASSRSLRSSRSRRGRPADLKQDQALAAGLVRKAYDVFLGPPAHLIAIMLKIAARFARGTFRNTLLYESPPGMKKHIPGSFDLDGSDVEFLDESEDDGSAGEDDFGVPLRSPIRMMSSEAVPRQLASPSIKERRGWQLET</sequence>
<organism evidence="7 8">
    <name type="scientific">Pseudocercospora fuligena</name>
    <dbReference type="NCBI Taxonomy" id="685502"/>
    <lineage>
        <taxon>Eukaryota</taxon>
        <taxon>Fungi</taxon>
        <taxon>Dikarya</taxon>
        <taxon>Ascomycota</taxon>
        <taxon>Pezizomycotina</taxon>
        <taxon>Dothideomycetes</taxon>
        <taxon>Dothideomycetidae</taxon>
        <taxon>Mycosphaerellales</taxon>
        <taxon>Mycosphaerellaceae</taxon>
        <taxon>Pseudocercospora</taxon>
    </lineage>
</organism>
<feature type="compositionally biased region" description="Basic and acidic residues" evidence="6">
    <location>
        <begin position="310"/>
        <end position="331"/>
    </location>
</feature>
<reference evidence="7" key="1">
    <citation type="submission" date="2020-04" db="EMBL/GenBank/DDBJ databases">
        <title>Draft genome resource of the tomato pathogen Pseudocercospora fuligena.</title>
        <authorList>
            <person name="Zaccaron A."/>
        </authorList>
    </citation>
    <scope>NUCLEOTIDE SEQUENCE</scope>
    <source>
        <strain evidence="7">PF001</strain>
    </source>
</reference>
<protein>
    <recommendedName>
        <fullName evidence="4">Inheritance of peroxisomes protein 1</fullName>
    </recommendedName>
</protein>
<dbReference type="GO" id="GO:0045033">
    <property type="term" value="P:peroxisome inheritance"/>
    <property type="evidence" value="ECO:0007669"/>
    <property type="project" value="InterPro"/>
</dbReference>
<evidence type="ECO:0000256" key="3">
    <source>
        <dbReference type="ARBA" id="ARBA00010707"/>
    </source>
</evidence>
<feature type="compositionally biased region" description="Basic and acidic residues" evidence="6">
    <location>
        <begin position="744"/>
        <end position="754"/>
    </location>
</feature>
<dbReference type="EMBL" id="JABCIY010000168">
    <property type="protein sequence ID" value="KAF7190650.1"/>
    <property type="molecule type" value="Genomic_DNA"/>
</dbReference>
<dbReference type="InterPro" id="IPR024758">
    <property type="entry name" value="Inp1"/>
</dbReference>
<evidence type="ECO:0000256" key="4">
    <source>
        <dbReference type="ARBA" id="ARBA00021397"/>
    </source>
</evidence>
<comment type="function">
    <text evidence="1">Required for peroxisome inheritance.</text>
</comment>
<accession>A0A8H6RF21</accession>
<feature type="region of interest" description="Disordered" evidence="6">
    <location>
        <begin position="595"/>
        <end position="635"/>
    </location>
</feature>
<dbReference type="Proteomes" id="UP000660729">
    <property type="component" value="Unassembled WGS sequence"/>
</dbReference>
<feature type="region of interest" description="Disordered" evidence="6">
    <location>
        <begin position="213"/>
        <end position="448"/>
    </location>
</feature>
<feature type="compositionally biased region" description="Basic and acidic residues" evidence="6">
    <location>
        <begin position="422"/>
        <end position="436"/>
    </location>
</feature>
<keyword evidence="8" id="KW-1185">Reference proteome</keyword>
<feature type="compositionally biased region" description="Polar residues" evidence="6">
    <location>
        <begin position="278"/>
        <end position="297"/>
    </location>
</feature>
<dbReference type="OrthoDB" id="4097008at2759"/>
<comment type="subcellular location">
    <subcellularLocation>
        <location evidence="2">Peroxisome membrane</location>
        <topology evidence="2">Peripheral membrane protein</topology>
    </subcellularLocation>
</comment>
<dbReference type="Pfam" id="PF12634">
    <property type="entry name" value="Inp1"/>
    <property type="match status" value="1"/>
</dbReference>
<evidence type="ECO:0000256" key="2">
    <source>
        <dbReference type="ARBA" id="ARBA00004421"/>
    </source>
</evidence>
<dbReference type="GO" id="GO:0005780">
    <property type="term" value="C:extrinsic component of intraperoxisomal membrane"/>
    <property type="evidence" value="ECO:0007669"/>
    <property type="project" value="InterPro"/>
</dbReference>
<feature type="compositionally biased region" description="Low complexity" evidence="6">
    <location>
        <begin position="392"/>
        <end position="402"/>
    </location>
</feature>
<proteinExistence type="inferred from homology"/>
<keyword evidence="5" id="KW-0472">Membrane</keyword>
<evidence type="ECO:0000256" key="6">
    <source>
        <dbReference type="SAM" id="MobiDB-lite"/>
    </source>
</evidence>
<name>A0A8H6RF21_9PEZI</name>
<feature type="compositionally biased region" description="Low complexity" evidence="6">
    <location>
        <begin position="608"/>
        <end position="621"/>
    </location>
</feature>
<gene>
    <name evidence="7" type="ORF">HII31_07809</name>
</gene>
<feature type="region of interest" description="Disordered" evidence="6">
    <location>
        <begin position="732"/>
        <end position="754"/>
    </location>
</feature>
<feature type="compositionally biased region" description="Low complexity" evidence="6">
    <location>
        <begin position="56"/>
        <end position="68"/>
    </location>
</feature>
<comment type="similarity">
    <text evidence="3">Belongs to the INP1 family.</text>
</comment>
<evidence type="ECO:0000313" key="7">
    <source>
        <dbReference type="EMBL" id="KAF7190650.1"/>
    </source>
</evidence>
<feature type="region of interest" description="Disordered" evidence="6">
    <location>
        <begin position="55"/>
        <end position="80"/>
    </location>
</feature>
<evidence type="ECO:0000313" key="8">
    <source>
        <dbReference type="Proteomes" id="UP000660729"/>
    </source>
</evidence>
<comment type="caution">
    <text evidence="7">The sequence shown here is derived from an EMBL/GenBank/DDBJ whole genome shotgun (WGS) entry which is preliminary data.</text>
</comment>
<evidence type="ECO:0000256" key="1">
    <source>
        <dbReference type="ARBA" id="ARBA00003594"/>
    </source>
</evidence>
<evidence type="ECO:0000256" key="5">
    <source>
        <dbReference type="ARBA" id="ARBA00023136"/>
    </source>
</evidence>
<dbReference type="AlphaFoldDB" id="A0A8H6RF21"/>